<name>X1THM2_9ZZZZ</name>
<proteinExistence type="predicted"/>
<keyword evidence="2" id="KW-0472">Membrane</keyword>
<feature type="non-terminal residue" evidence="4">
    <location>
        <position position="256"/>
    </location>
</feature>
<dbReference type="InterPro" id="IPR036942">
    <property type="entry name" value="Beta-barrel_TonB_sf"/>
</dbReference>
<comment type="subcellular location">
    <subcellularLocation>
        <location evidence="1">Cell outer membrane</location>
    </subcellularLocation>
</comment>
<dbReference type="Gene3D" id="2.40.170.20">
    <property type="entry name" value="TonB-dependent receptor, beta-barrel domain"/>
    <property type="match status" value="1"/>
</dbReference>
<dbReference type="AlphaFoldDB" id="X1THM2"/>
<protein>
    <recommendedName>
        <fullName evidence="5">TonB-dependent receptor-like beta-barrel domain-containing protein</fullName>
    </recommendedName>
</protein>
<evidence type="ECO:0000256" key="2">
    <source>
        <dbReference type="ARBA" id="ARBA00023136"/>
    </source>
</evidence>
<organism evidence="4">
    <name type="scientific">marine sediment metagenome</name>
    <dbReference type="NCBI Taxonomy" id="412755"/>
    <lineage>
        <taxon>unclassified sequences</taxon>
        <taxon>metagenomes</taxon>
        <taxon>ecological metagenomes</taxon>
    </lineage>
</organism>
<comment type="caution">
    <text evidence="4">The sequence shown here is derived from an EMBL/GenBank/DDBJ whole genome shotgun (WGS) entry which is preliminary data.</text>
</comment>
<feature type="non-terminal residue" evidence="4">
    <location>
        <position position="1"/>
    </location>
</feature>
<evidence type="ECO:0000256" key="3">
    <source>
        <dbReference type="ARBA" id="ARBA00023237"/>
    </source>
</evidence>
<dbReference type="SUPFAM" id="SSF56935">
    <property type="entry name" value="Porins"/>
    <property type="match status" value="1"/>
</dbReference>
<dbReference type="GO" id="GO:0009279">
    <property type="term" value="C:cell outer membrane"/>
    <property type="evidence" value="ECO:0007669"/>
    <property type="project" value="UniProtKB-SubCell"/>
</dbReference>
<evidence type="ECO:0008006" key="5">
    <source>
        <dbReference type="Google" id="ProtNLM"/>
    </source>
</evidence>
<evidence type="ECO:0000313" key="4">
    <source>
        <dbReference type="EMBL" id="GAJ04823.1"/>
    </source>
</evidence>
<gene>
    <name evidence="4" type="ORF">S12H4_44885</name>
</gene>
<reference evidence="4" key="1">
    <citation type="journal article" date="2014" name="Front. Microbiol.">
        <title>High frequency of phylogenetically diverse reductive dehalogenase-homologous genes in deep subseafloor sedimentary metagenomes.</title>
        <authorList>
            <person name="Kawai M."/>
            <person name="Futagami T."/>
            <person name="Toyoda A."/>
            <person name="Takaki Y."/>
            <person name="Nishi S."/>
            <person name="Hori S."/>
            <person name="Arai W."/>
            <person name="Tsubouchi T."/>
            <person name="Morono Y."/>
            <person name="Uchiyama I."/>
            <person name="Ito T."/>
            <person name="Fujiyama A."/>
            <person name="Inagaki F."/>
            <person name="Takami H."/>
        </authorList>
    </citation>
    <scope>NUCLEOTIDE SEQUENCE</scope>
    <source>
        <strain evidence="4">Expedition CK06-06</strain>
    </source>
</reference>
<accession>X1THM2</accession>
<keyword evidence="3" id="KW-0998">Cell outer membrane</keyword>
<dbReference type="EMBL" id="BARW01027695">
    <property type="protein sequence ID" value="GAJ04823.1"/>
    <property type="molecule type" value="Genomic_DNA"/>
</dbReference>
<sequence length="256" mass="30301">TSYIQDSYRFMISNTNFEITGGLRTHYWDFNRQFIFSPRFLLTLYPGWKKPVTFHAGYGLYYQPPFYKELKDPQGNINYRIKAQESIHFTLGSKYNFLAWERPYTFITEVYYKKLNQLIPYKIDNVRINYSGKNMAKGYAVGMDMKINGEFVPGVESWFSLSFMQTKEDILNDFYYNKENIRIEPGYYPRPTDQLVNFGLFFQDYLPKNPSFKVHLTAIYGTGIPTSSPFSERYDNVFRMPSYRRVDIGISKEIVG</sequence>
<evidence type="ECO:0000256" key="1">
    <source>
        <dbReference type="ARBA" id="ARBA00004442"/>
    </source>
</evidence>